<reference evidence="2 3" key="1">
    <citation type="journal article" date="2015" name="Genome Announc.">
        <title>Draft Genome Sequences of Marine Isolates of Thalassomonas viridans and Thalassomonas actiniarum.</title>
        <authorList>
            <person name="Olonade I."/>
            <person name="van Zyl L.J."/>
            <person name="Trindade M."/>
        </authorList>
    </citation>
    <scope>NUCLEOTIDE SEQUENCE [LARGE SCALE GENOMIC DNA]</scope>
    <source>
        <strain evidence="2 3">XOM25</strain>
    </source>
</reference>
<dbReference type="InterPro" id="IPR032710">
    <property type="entry name" value="NTF2-like_dom_sf"/>
</dbReference>
<dbReference type="Pfam" id="PF12680">
    <property type="entry name" value="SnoaL_2"/>
    <property type="match status" value="1"/>
</dbReference>
<organism evidence="2 3">
    <name type="scientific">Thalassomonas viridans</name>
    <dbReference type="NCBI Taxonomy" id="137584"/>
    <lineage>
        <taxon>Bacteria</taxon>
        <taxon>Pseudomonadati</taxon>
        <taxon>Pseudomonadota</taxon>
        <taxon>Gammaproteobacteria</taxon>
        <taxon>Alteromonadales</taxon>
        <taxon>Colwelliaceae</taxon>
        <taxon>Thalassomonas</taxon>
    </lineage>
</organism>
<dbReference type="Proteomes" id="UP000032352">
    <property type="component" value="Chromosome"/>
</dbReference>
<dbReference type="KEGG" id="tvd:SG34_003115"/>
<accession>A0AAE9Z3H0</accession>
<dbReference type="Gene3D" id="3.10.450.50">
    <property type="match status" value="1"/>
</dbReference>
<reference evidence="2 3" key="2">
    <citation type="journal article" date="2022" name="Mar. Drugs">
        <title>Bioassay-Guided Fractionation Leads to the Detection of Cholic Acid Generated by the Rare Thalassomonas sp.</title>
        <authorList>
            <person name="Pheiffer F."/>
            <person name="Schneider Y.K."/>
            <person name="Hansen E.H."/>
            <person name="Andersen J.H."/>
            <person name="Isaksson J."/>
            <person name="Busche T."/>
            <person name="R C."/>
            <person name="Kalinowski J."/>
            <person name="Zyl L.V."/>
            <person name="Trindade M."/>
        </authorList>
    </citation>
    <scope>NUCLEOTIDE SEQUENCE [LARGE SCALE GENOMIC DNA]</scope>
    <source>
        <strain evidence="2 3">XOM25</strain>
    </source>
</reference>
<dbReference type="EMBL" id="CP059733">
    <property type="protein sequence ID" value="WDE05935.1"/>
    <property type="molecule type" value="Genomic_DNA"/>
</dbReference>
<dbReference type="InterPro" id="IPR037401">
    <property type="entry name" value="SnoaL-like"/>
</dbReference>
<feature type="domain" description="SnoaL-like" evidence="1">
    <location>
        <begin position="20"/>
        <end position="94"/>
    </location>
</feature>
<dbReference type="AlphaFoldDB" id="A0AAE9Z3H0"/>
<gene>
    <name evidence="2" type="ORF">SG34_003115</name>
</gene>
<proteinExistence type="predicted"/>
<protein>
    <submittedName>
        <fullName evidence="2">Nuclear transport factor 2 family protein</fullName>
    </submittedName>
</protein>
<evidence type="ECO:0000313" key="2">
    <source>
        <dbReference type="EMBL" id="WDE05935.1"/>
    </source>
</evidence>
<evidence type="ECO:0000313" key="3">
    <source>
        <dbReference type="Proteomes" id="UP000032352"/>
    </source>
</evidence>
<dbReference type="SUPFAM" id="SSF54427">
    <property type="entry name" value="NTF2-like"/>
    <property type="match status" value="1"/>
</dbReference>
<name>A0AAE9Z3H0_9GAMM</name>
<keyword evidence="3" id="KW-1185">Reference proteome</keyword>
<dbReference type="RefSeq" id="WP_152647149.1">
    <property type="nucleotide sequence ID" value="NZ_CP059733.1"/>
</dbReference>
<sequence length="125" mass="14396">MNEQQKTDILAKVTQASETWKNAFNQGNAELCARQYTPGAVMRARPFGTFTGYEAIKAFWQDLIDKGFSDVNYIEPVYEVIDEQNVLLSSRWRMNNAGGVIHKELWQRQADGEFKLAQDEFEVLE</sequence>
<evidence type="ECO:0000259" key="1">
    <source>
        <dbReference type="Pfam" id="PF12680"/>
    </source>
</evidence>